<reference evidence="1 2" key="1">
    <citation type="journal article" date="2019" name="Nat. Ecol. Evol.">
        <title>Megaphylogeny resolves global patterns of mushroom evolution.</title>
        <authorList>
            <person name="Varga T."/>
            <person name="Krizsan K."/>
            <person name="Foldi C."/>
            <person name="Dima B."/>
            <person name="Sanchez-Garcia M."/>
            <person name="Sanchez-Ramirez S."/>
            <person name="Szollosi G.J."/>
            <person name="Szarkandi J.G."/>
            <person name="Papp V."/>
            <person name="Albert L."/>
            <person name="Andreopoulos W."/>
            <person name="Angelini C."/>
            <person name="Antonin V."/>
            <person name="Barry K.W."/>
            <person name="Bougher N.L."/>
            <person name="Buchanan P."/>
            <person name="Buyck B."/>
            <person name="Bense V."/>
            <person name="Catcheside P."/>
            <person name="Chovatia M."/>
            <person name="Cooper J."/>
            <person name="Damon W."/>
            <person name="Desjardin D."/>
            <person name="Finy P."/>
            <person name="Geml J."/>
            <person name="Haridas S."/>
            <person name="Hughes K."/>
            <person name="Justo A."/>
            <person name="Karasinski D."/>
            <person name="Kautmanova I."/>
            <person name="Kiss B."/>
            <person name="Kocsube S."/>
            <person name="Kotiranta H."/>
            <person name="LaButti K.M."/>
            <person name="Lechner B.E."/>
            <person name="Liimatainen K."/>
            <person name="Lipzen A."/>
            <person name="Lukacs Z."/>
            <person name="Mihaltcheva S."/>
            <person name="Morgado L.N."/>
            <person name="Niskanen T."/>
            <person name="Noordeloos M.E."/>
            <person name="Ohm R.A."/>
            <person name="Ortiz-Santana B."/>
            <person name="Ovrebo C."/>
            <person name="Racz N."/>
            <person name="Riley R."/>
            <person name="Savchenko A."/>
            <person name="Shiryaev A."/>
            <person name="Soop K."/>
            <person name="Spirin V."/>
            <person name="Szebenyi C."/>
            <person name="Tomsovsky M."/>
            <person name="Tulloss R.E."/>
            <person name="Uehling J."/>
            <person name="Grigoriev I.V."/>
            <person name="Vagvolgyi C."/>
            <person name="Papp T."/>
            <person name="Martin F.M."/>
            <person name="Miettinen O."/>
            <person name="Hibbett D.S."/>
            <person name="Nagy L.G."/>
        </authorList>
    </citation>
    <scope>NUCLEOTIDE SEQUENCE [LARGE SCALE GENOMIC DNA]</scope>
    <source>
        <strain evidence="1 2">FP101781</strain>
    </source>
</reference>
<name>A0A4Y7SFL4_COPMI</name>
<keyword evidence="2" id="KW-1185">Reference proteome</keyword>
<evidence type="ECO:0000313" key="1">
    <source>
        <dbReference type="EMBL" id="TEB20658.1"/>
    </source>
</evidence>
<dbReference type="STRING" id="71717.A0A4Y7SFL4"/>
<evidence type="ECO:0000313" key="2">
    <source>
        <dbReference type="Proteomes" id="UP000298030"/>
    </source>
</evidence>
<dbReference type="AlphaFoldDB" id="A0A4Y7SFL4"/>
<sequence>MPKDLAPPLRRSVRLQVARLRQSPQGNAAPTALITPQCAPPPGRALRLAIPVPPPQPVVAAPPARPPCNKAHRRRWRELILSSMEIDVPRFAYLIGSRSPEAGAAIIAHIAVLTASHPELPPFGDERHYLGWVINAVSDPDKLKAHSVPLQLTEAATSRKAAGKSRRCHRREFNIMFFTPEHYGHLIMTIVNFYVDALPDREAYPPPGTWVAENQLLFDNWDDYLATYRLPDCRRRRSPLILLDESKLQYIMPVDLNFQIFDKGTNRLIFRMVREFCPDQPFLDHGREVIHETVTTKKSIRLEDQGAIVQIGFTAGSRAAPEFGWARNNLSKKTDEGTANRKISSFMTGFWLLAKQAFKGEIADDIADFHGTLPHLHPNWPHCSDATHGLLQLPPSCGEFKWDGVELAPGCAVMVQRYARAVHREHQPHRWAISWTTLREGTNPQGGNFILAKYGILIRQSANSAFAWRPEEWHATTLALFNPAGDNPHHSHPTFDQHSVAFVTSPRIGTAYDEWQAANGSAGGSQGALSGLLGESGDEIYEY</sequence>
<gene>
    <name evidence="1" type="ORF">FA13DRAFT_1800725</name>
</gene>
<accession>A0A4Y7SFL4</accession>
<organism evidence="1 2">
    <name type="scientific">Coprinellus micaceus</name>
    <name type="common">Glistening ink-cap mushroom</name>
    <name type="synonym">Coprinus micaceus</name>
    <dbReference type="NCBI Taxonomy" id="71717"/>
    <lineage>
        <taxon>Eukaryota</taxon>
        <taxon>Fungi</taxon>
        <taxon>Dikarya</taxon>
        <taxon>Basidiomycota</taxon>
        <taxon>Agaricomycotina</taxon>
        <taxon>Agaricomycetes</taxon>
        <taxon>Agaricomycetidae</taxon>
        <taxon>Agaricales</taxon>
        <taxon>Agaricineae</taxon>
        <taxon>Psathyrellaceae</taxon>
        <taxon>Coprinellus</taxon>
    </lineage>
</organism>
<dbReference type="Proteomes" id="UP000298030">
    <property type="component" value="Unassembled WGS sequence"/>
</dbReference>
<dbReference type="EMBL" id="QPFP01000134">
    <property type="protein sequence ID" value="TEB20658.1"/>
    <property type="molecule type" value="Genomic_DNA"/>
</dbReference>
<comment type="caution">
    <text evidence="1">The sequence shown here is derived from an EMBL/GenBank/DDBJ whole genome shotgun (WGS) entry which is preliminary data.</text>
</comment>
<protein>
    <submittedName>
        <fullName evidence="1">Uncharacterized protein</fullName>
    </submittedName>
</protein>
<dbReference type="OrthoDB" id="2730162at2759"/>
<proteinExistence type="predicted"/>